<feature type="region of interest" description="Disordered" evidence="2">
    <location>
        <begin position="114"/>
        <end position="145"/>
    </location>
</feature>
<dbReference type="GO" id="GO:0005884">
    <property type="term" value="C:actin filament"/>
    <property type="evidence" value="ECO:0007669"/>
    <property type="project" value="TreeGrafter"/>
</dbReference>
<feature type="region of interest" description="Disordered" evidence="2">
    <location>
        <begin position="1313"/>
        <end position="1372"/>
    </location>
</feature>
<dbReference type="Proteomes" id="UP000835052">
    <property type="component" value="Unassembled WGS sequence"/>
</dbReference>
<feature type="compositionally biased region" description="Pro residues" evidence="2">
    <location>
        <begin position="670"/>
        <end position="728"/>
    </location>
</feature>
<feature type="compositionally biased region" description="Polar residues" evidence="2">
    <location>
        <begin position="1326"/>
        <end position="1344"/>
    </location>
</feature>
<dbReference type="GO" id="GO:0031267">
    <property type="term" value="F:small GTPase binding"/>
    <property type="evidence" value="ECO:0007669"/>
    <property type="project" value="InterPro"/>
</dbReference>
<comment type="caution">
    <text evidence="5">The sequence shown here is derived from an EMBL/GenBank/DDBJ whole genome shotgun (WGS) entry which is preliminary data.</text>
</comment>
<dbReference type="SMART" id="SM00498">
    <property type="entry name" value="FH2"/>
    <property type="match status" value="1"/>
</dbReference>
<feature type="domain" description="FH2" evidence="4">
    <location>
        <begin position="764"/>
        <end position="1166"/>
    </location>
</feature>
<gene>
    <name evidence="5" type="ORF">CAUJ_LOCUS3592</name>
</gene>
<dbReference type="GO" id="GO:0030041">
    <property type="term" value="P:actin filament polymerization"/>
    <property type="evidence" value="ECO:0007669"/>
    <property type="project" value="TreeGrafter"/>
</dbReference>
<dbReference type="InterPro" id="IPR010473">
    <property type="entry name" value="GTPase-bd"/>
</dbReference>
<dbReference type="SMART" id="SM01140">
    <property type="entry name" value="Drf_GBD"/>
    <property type="match status" value="1"/>
</dbReference>
<evidence type="ECO:0000313" key="6">
    <source>
        <dbReference type="Proteomes" id="UP000835052"/>
    </source>
</evidence>
<dbReference type="SUPFAM" id="SSF81995">
    <property type="entry name" value="beta-sandwich domain of Sec23/24"/>
    <property type="match status" value="1"/>
</dbReference>
<accession>A0A8S1GXS0</accession>
<feature type="compositionally biased region" description="Basic and acidic residues" evidence="2">
    <location>
        <begin position="1275"/>
        <end position="1286"/>
    </location>
</feature>
<dbReference type="PROSITE" id="PS51444">
    <property type="entry name" value="FH2"/>
    <property type="match status" value="1"/>
</dbReference>
<dbReference type="InterPro" id="IPR010472">
    <property type="entry name" value="FH3_dom"/>
</dbReference>
<sequence>MSDSGSEAPDTTKSEPFSFLHPIQAMIQAPVNQPNIQMRSKKTRPRGATTGGSEATHSTISHLQHEPFKRRSVERHSMAGFDLRRSSPRDPGGHWTDLFSSKKFRKRIKKHFEPAGDDESRYGTIGSTSTLASNSSGESALRPVTEEELGSLRDQFRKIMQEKNVKGQDLEEMMNRMTTDTMRQLIHNSNKTDSVANKKSPESLLASLKQILRSENILACKQEMVDVKVQLTCQNLSYTSKFTSGVRDEKGRSGFDLLCELYAYLIDMLKRTKCDTKEEIELVDFLQEVVKCIRSIMNLMSGMGLIMQASSPVVSLLIQTLSCLNRRKPPIGQGTPPEPPEARMLRADIVKICCLIIMSSHGESDEYRSFEMTGQQKFFRELTTLSRQESKKSSTGIPMSRFKPFVECLEFFDITREEDLVYRFVISVNCMITRVSDNLPEQTWTEDQMWQMRMRLRSEAARDGWGKHMQNLAESNKKTIGRVCESYINEQASDMENLVGKYESLKSEYDSLDGCFELLASSASTSAVEPMLLAIFQLMVLVPEEITARRAYMKLIECAISEVVFNGVDPDPESPFVFEMPVSEILEQLQDDETSKKLRQATAAKHAAVAMQSNYWKAIQEYQKETELLRKHVADPNSIPLPPPTKCNLSAPDLTDLSTPSTSSGLPPVTGGPPPPPPPGGLPPITGGPPPPPPPGGLPPVVGGPPPPPPPPGMGSGIPPPPPPPPPSGMLGKGPGPPGPPPPPFPLGGIAPVMLNPLPEYLPPKKTRKVDVPMRKFPWGSSTINPKDIPRESFWVSTNEDALASDKLFDRLKQRFSSKPPSNALKADTSNGLVTKKAKIPQVIQDDKLLQKLGILQGSVKMSYDELKIALLEIDEKVLSQGLLEQLRLALPPAEDLRKLSEVDKKLFEEMPEGEQFAASLATINALPLRLDLIHFKMRFDEILNELKPSMSSVMEACEEIRKSDGLRTFLQLALAIGNFMGATTKNFNSTYAFELRTLTRLVDTKDVENKHTLLHHLIEEMKKIDPKRAKFAMKDFHHCAESSRVNAEELQKSINQFKANRNKLENCLKTYKAQSGRDRFEDRMKPFLLRVNKEVSTVESMNEKMQRDWASLAKYFAFDTKKYPLEEFFVDIRTFSEQYTAAWRELEAEAEAERAEARRKEKASQATMQRSRNPLAERQIISSQAAARVNARPVAAIADDKMGVLDELERATGGERFLERFLQGARTPRSGPPRTKAGRAALQRQRSRGHDSFMSAIAAMSEEPRMPQSSRLTEPMRESSPLDRVKAVGTPCAAVLNGAGELKMKVRRRGAPAVPVEMTNKESSSRQQTSPTHKENWQPTAGESSASPAVVKKSASRVESTKNDELPTTEELLARLNQF</sequence>
<dbReference type="Gene3D" id="1.20.58.2220">
    <property type="entry name" value="Formin, FH2 domain"/>
    <property type="match status" value="1"/>
</dbReference>
<protein>
    <submittedName>
        <fullName evidence="5">Uncharacterized protein</fullName>
    </submittedName>
</protein>
<dbReference type="Pfam" id="PF02181">
    <property type="entry name" value="FH2"/>
    <property type="match status" value="1"/>
</dbReference>
<dbReference type="PANTHER" id="PTHR45691:SF6">
    <property type="entry name" value="PROTEIN DIAPHANOUS"/>
    <property type="match status" value="1"/>
</dbReference>
<name>A0A8S1GXS0_9PELO</name>
<dbReference type="InterPro" id="IPR051412">
    <property type="entry name" value="Formin_Homology_Diaphanous_sf"/>
</dbReference>
<dbReference type="InterPro" id="IPR016024">
    <property type="entry name" value="ARM-type_fold"/>
</dbReference>
<reference evidence="5" key="1">
    <citation type="submission" date="2020-10" db="EMBL/GenBank/DDBJ databases">
        <authorList>
            <person name="Kikuchi T."/>
        </authorList>
    </citation>
    <scope>NUCLEOTIDE SEQUENCE</scope>
    <source>
        <strain evidence="5">NKZ352</strain>
    </source>
</reference>
<dbReference type="SUPFAM" id="SSF101447">
    <property type="entry name" value="Formin homology 2 domain (FH2 domain)"/>
    <property type="match status" value="1"/>
</dbReference>
<proteinExistence type="predicted"/>
<evidence type="ECO:0000313" key="5">
    <source>
        <dbReference type="EMBL" id="CAD6187673.1"/>
    </source>
</evidence>
<dbReference type="Pfam" id="PF06367">
    <property type="entry name" value="Drf_FH3"/>
    <property type="match status" value="1"/>
</dbReference>
<dbReference type="InterPro" id="IPR015425">
    <property type="entry name" value="FH2_Formin"/>
</dbReference>
<dbReference type="InterPro" id="IPR014768">
    <property type="entry name" value="GBD/FH3_dom"/>
</dbReference>
<feature type="compositionally biased region" description="Pro residues" evidence="2">
    <location>
        <begin position="735"/>
        <end position="746"/>
    </location>
</feature>
<feature type="compositionally biased region" description="Basic and acidic residues" evidence="2">
    <location>
        <begin position="1155"/>
        <end position="1164"/>
    </location>
</feature>
<evidence type="ECO:0000259" key="3">
    <source>
        <dbReference type="PROSITE" id="PS51232"/>
    </source>
</evidence>
<dbReference type="EMBL" id="CAJGYM010000007">
    <property type="protein sequence ID" value="CAD6187673.1"/>
    <property type="molecule type" value="Genomic_DNA"/>
</dbReference>
<dbReference type="PROSITE" id="PS51232">
    <property type="entry name" value="GBD_FH3"/>
    <property type="match status" value="1"/>
</dbReference>
<dbReference type="InterPro" id="IPR011989">
    <property type="entry name" value="ARM-like"/>
</dbReference>
<feature type="compositionally biased region" description="Low complexity" evidence="2">
    <location>
        <begin position="1345"/>
        <end position="1354"/>
    </location>
</feature>
<dbReference type="Gene3D" id="6.10.30.30">
    <property type="match status" value="1"/>
</dbReference>
<evidence type="ECO:0000256" key="2">
    <source>
        <dbReference type="SAM" id="MobiDB-lite"/>
    </source>
</evidence>
<dbReference type="PANTHER" id="PTHR45691">
    <property type="entry name" value="PROTEIN DIAPHANOUS"/>
    <property type="match status" value="1"/>
</dbReference>
<organism evidence="5 6">
    <name type="scientific">Caenorhabditis auriculariae</name>
    <dbReference type="NCBI Taxonomy" id="2777116"/>
    <lineage>
        <taxon>Eukaryota</taxon>
        <taxon>Metazoa</taxon>
        <taxon>Ecdysozoa</taxon>
        <taxon>Nematoda</taxon>
        <taxon>Chromadorea</taxon>
        <taxon>Rhabditida</taxon>
        <taxon>Rhabditina</taxon>
        <taxon>Rhabditomorpha</taxon>
        <taxon>Rhabditoidea</taxon>
        <taxon>Rhabditidae</taxon>
        <taxon>Peloderinae</taxon>
        <taxon>Caenorhabditis</taxon>
    </lineage>
</organism>
<feature type="region of interest" description="Disordered" evidence="2">
    <location>
        <begin position="1226"/>
        <end position="1286"/>
    </location>
</feature>
<dbReference type="GO" id="GO:0003779">
    <property type="term" value="F:actin binding"/>
    <property type="evidence" value="ECO:0007669"/>
    <property type="project" value="InterPro"/>
</dbReference>
<evidence type="ECO:0000256" key="1">
    <source>
        <dbReference type="SAM" id="Coils"/>
    </source>
</evidence>
<feature type="compositionally biased region" description="Polar residues" evidence="2">
    <location>
        <begin position="125"/>
        <end position="138"/>
    </location>
</feature>
<dbReference type="OrthoDB" id="1104827at2759"/>
<dbReference type="InterPro" id="IPR042201">
    <property type="entry name" value="FH2_Formin_sf"/>
</dbReference>
<dbReference type="SUPFAM" id="SSF48371">
    <property type="entry name" value="ARM repeat"/>
    <property type="match status" value="1"/>
</dbReference>
<evidence type="ECO:0000259" key="4">
    <source>
        <dbReference type="PROSITE" id="PS51444"/>
    </source>
</evidence>
<feature type="domain" description="GBD/FH3" evidence="3">
    <location>
        <begin position="141"/>
        <end position="571"/>
    </location>
</feature>
<keyword evidence="1" id="KW-0175">Coiled coil</keyword>
<feature type="region of interest" description="Disordered" evidence="2">
    <location>
        <begin position="30"/>
        <end position="67"/>
    </location>
</feature>
<feature type="region of interest" description="Disordered" evidence="2">
    <location>
        <begin position="634"/>
        <end position="748"/>
    </location>
</feature>
<feature type="coiled-coil region" evidence="1">
    <location>
        <begin position="1041"/>
        <end position="1075"/>
    </location>
</feature>
<feature type="region of interest" description="Disordered" evidence="2">
    <location>
        <begin position="1155"/>
        <end position="1180"/>
    </location>
</feature>
<dbReference type="Gene3D" id="1.25.10.10">
    <property type="entry name" value="Leucine-rich Repeat Variant"/>
    <property type="match status" value="1"/>
</dbReference>
<keyword evidence="6" id="KW-1185">Reference proteome</keyword>
<dbReference type="Gene3D" id="1.10.238.150">
    <property type="entry name" value="Formin, FH3 diaphanous domain"/>
    <property type="match status" value="1"/>
</dbReference>
<feature type="compositionally biased region" description="Low complexity" evidence="2">
    <location>
        <begin position="660"/>
        <end position="669"/>
    </location>
</feature>
<dbReference type="SMART" id="SM01139">
    <property type="entry name" value="Drf_FH3"/>
    <property type="match status" value="1"/>
</dbReference>
<feature type="compositionally biased region" description="Polar residues" evidence="2">
    <location>
        <begin position="51"/>
        <end position="62"/>
    </location>
</feature>